<dbReference type="AlphaFoldDB" id="A0A0J9E0P3"/>
<sequence>MTDIGIPVLCSPETVVRHAMAEAAISAQSRMDRQPIEDE</sequence>
<accession>A0A0J9E0P3</accession>
<keyword evidence="2" id="KW-1185">Reference proteome</keyword>
<dbReference type="Proteomes" id="UP000037178">
    <property type="component" value="Unassembled WGS sequence"/>
</dbReference>
<dbReference type="PATRIC" id="fig|1675527.3.peg.1329"/>
<evidence type="ECO:0000313" key="1">
    <source>
        <dbReference type="EMBL" id="KMW56295.1"/>
    </source>
</evidence>
<proteinExistence type="predicted"/>
<comment type="caution">
    <text evidence="1">The sequence shown here is derived from an EMBL/GenBank/DDBJ whole genome shotgun (WGS) entry which is preliminary data.</text>
</comment>
<dbReference type="EMBL" id="LFTY01000002">
    <property type="protein sequence ID" value="KMW56295.1"/>
    <property type="molecule type" value="Genomic_DNA"/>
</dbReference>
<name>A0A0J9E0P3_9RHOB</name>
<reference evidence="1 2" key="1">
    <citation type="submission" date="2015-06" db="EMBL/GenBank/DDBJ databases">
        <title>Draft genome sequence of an Alphaproteobacteria species associated to the Mediterranean sponge Oscarella lobularis.</title>
        <authorList>
            <person name="Jourda C."/>
            <person name="Santini S."/>
            <person name="Claverie J.-M."/>
        </authorList>
    </citation>
    <scope>NUCLEOTIDE SEQUENCE [LARGE SCALE GENOMIC DNA]</scope>
    <source>
        <strain evidence="1">IGS</strain>
    </source>
</reference>
<evidence type="ECO:0000313" key="2">
    <source>
        <dbReference type="Proteomes" id="UP000037178"/>
    </source>
</evidence>
<protein>
    <submittedName>
        <fullName evidence="1">Uncharacterized protein</fullName>
    </submittedName>
</protein>
<gene>
    <name evidence="1" type="ORF">AIOL_001247</name>
</gene>
<organism evidence="1 2">
    <name type="scientific">Candidatus Rhodobacter oscarellae</name>
    <dbReference type="NCBI Taxonomy" id="1675527"/>
    <lineage>
        <taxon>Bacteria</taxon>
        <taxon>Pseudomonadati</taxon>
        <taxon>Pseudomonadota</taxon>
        <taxon>Alphaproteobacteria</taxon>
        <taxon>Rhodobacterales</taxon>
        <taxon>Rhodobacter group</taxon>
        <taxon>Rhodobacter</taxon>
    </lineage>
</organism>